<evidence type="ECO:0000259" key="1">
    <source>
        <dbReference type="Pfam" id="PF01636"/>
    </source>
</evidence>
<dbReference type="RefSeq" id="WP_054022002.1">
    <property type="nucleotide sequence ID" value="NZ_BBYR01000066.1"/>
</dbReference>
<gene>
    <name evidence="2" type="ORF">ISF6_4303</name>
</gene>
<dbReference type="Gene3D" id="3.30.200.20">
    <property type="entry name" value="Phosphorylase Kinase, domain 1"/>
    <property type="match status" value="1"/>
</dbReference>
<name>A0A0K8P6E5_PISS1</name>
<proteinExistence type="predicted"/>
<comment type="caution">
    <text evidence="2">The sequence shown here is derived from an EMBL/GenBank/DDBJ whole genome shotgun (WGS) entry which is preliminary data.</text>
</comment>
<reference evidence="2 3" key="2">
    <citation type="journal article" date="2016" name="Science">
        <title>A bacterium that degrades and assimilates poly(ethylene terephthalate).</title>
        <authorList>
            <person name="Yoshida S."/>
            <person name="Hiraga K."/>
            <person name="Takehana T."/>
            <person name="Taniguchi I."/>
            <person name="Yamaji H."/>
            <person name="Maeda Y."/>
            <person name="Toyohara K."/>
            <person name="Miyamoto K."/>
            <person name="Kimura Y."/>
            <person name="Oda K."/>
        </authorList>
    </citation>
    <scope>NUCLEOTIDE SEQUENCE [LARGE SCALE GENOMIC DNA]</scope>
    <source>
        <strain evidence="3">NBRC 110686 / TISTR 2288 / 201-F6</strain>
    </source>
</reference>
<dbReference type="InterPro" id="IPR041726">
    <property type="entry name" value="ACAD10_11_N"/>
</dbReference>
<protein>
    <submittedName>
        <fullName evidence="2">Putative aminoglycoside phosphotransferase</fullName>
    </submittedName>
</protein>
<dbReference type="InterPro" id="IPR011009">
    <property type="entry name" value="Kinase-like_dom_sf"/>
</dbReference>
<evidence type="ECO:0000313" key="2">
    <source>
        <dbReference type="EMBL" id="GAP38109.1"/>
    </source>
</evidence>
<dbReference type="GO" id="GO:0016740">
    <property type="term" value="F:transferase activity"/>
    <property type="evidence" value="ECO:0007669"/>
    <property type="project" value="UniProtKB-KW"/>
</dbReference>
<dbReference type="AlphaFoldDB" id="A0A0K8P6E5"/>
<dbReference type="Pfam" id="PF01636">
    <property type="entry name" value="APH"/>
    <property type="match status" value="1"/>
</dbReference>
<evidence type="ECO:0000313" key="3">
    <source>
        <dbReference type="Proteomes" id="UP000037660"/>
    </source>
</evidence>
<reference evidence="3" key="1">
    <citation type="submission" date="2015-07" db="EMBL/GenBank/DDBJ databases">
        <title>Discovery of a poly(ethylene terephthalate assimilation.</title>
        <authorList>
            <person name="Yoshida S."/>
            <person name="Hiraga K."/>
            <person name="Takehana T."/>
            <person name="Taniguchi I."/>
            <person name="Yamaji H."/>
            <person name="Maeda Y."/>
            <person name="Toyohara K."/>
            <person name="Miyamoto K."/>
            <person name="Kimura Y."/>
            <person name="Oda K."/>
        </authorList>
    </citation>
    <scope>NUCLEOTIDE SEQUENCE [LARGE SCALE GENOMIC DNA]</scope>
    <source>
        <strain evidence="3">NBRC 110686 / TISTR 2288 / 201-F6</strain>
    </source>
</reference>
<sequence>MSTHDAAAGAGAAVPDAARLGGYMRRHVADFEGEPRIRQVEGGQSNPTFIVDAGTRRFVLRRKPPGVLLQSAHAVDREYRVLKALQGSAVPVPRVRTLCEDADVLGSPFYLMDFVDGRILTDQTLPGMTPPQRRAHYDELNRVMAALHAVDHRAVGLAGFGREERYVERQIERWTRQYRDAQTRRIEAMEALSTWLPAQVPPQRDAGLVHGDFRLDNVVFHATEPRIVAVLDWELSTLGDPLADFAYHCLSWRIGLGVHHTLVGMDDAELTALGIPTEAEHVAAYCERSGRGTGGRIDHWAFYLVLNLFRLAAIQQGIARRALDGNAANSRAQAVAARVEATAEAGWAIARGH</sequence>
<dbReference type="EMBL" id="BBYR01000066">
    <property type="protein sequence ID" value="GAP38109.1"/>
    <property type="molecule type" value="Genomic_DNA"/>
</dbReference>
<keyword evidence="2" id="KW-0808">Transferase</keyword>
<dbReference type="PANTHER" id="PTHR47829">
    <property type="entry name" value="HYDROLASE, PUTATIVE (AFU_ORTHOLOGUE AFUA_1G12880)-RELATED"/>
    <property type="match status" value="1"/>
</dbReference>
<accession>A0A0K8P6E5</accession>
<dbReference type="SUPFAM" id="SSF56112">
    <property type="entry name" value="Protein kinase-like (PK-like)"/>
    <property type="match status" value="1"/>
</dbReference>
<feature type="domain" description="Aminoglycoside phosphotransferase" evidence="1">
    <location>
        <begin position="37"/>
        <end position="257"/>
    </location>
</feature>
<dbReference type="Proteomes" id="UP000037660">
    <property type="component" value="Unassembled WGS sequence"/>
</dbReference>
<dbReference type="PANTHER" id="PTHR47829:SF3">
    <property type="entry name" value="AMINOGLYCOSIDE PHOSPHOTRANSFERASE DOMAIN-CONTAINING PROTEIN"/>
    <property type="match status" value="1"/>
</dbReference>
<dbReference type="InterPro" id="IPR002575">
    <property type="entry name" value="Aminoglycoside_PTrfase"/>
</dbReference>
<dbReference type="Gene3D" id="3.90.1200.10">
    <property type="match status" value="1"/>
</dbReference>
<dbReference type="CDD" id="cd05154">
    <property type="entry name" value="ACAD10_11_N-like"/>
    <property type="match status" value="1"/>
</dbReference>
<organism evidence="2 3">
    <name type="scientific">Piscinibacter sakaiensis</name>
    <name type="common">Ideonella sakaiensis</name>
    <dbReference type="NCBI Taxonomy" id="1547922"/>
    <lineage>
        <taxon>Bacteria</taxon>
        <taxon>Pseudomonadati</taxon>
        <taxon>Pseudomonadota</taxon>
        <taxon>Betaproteobacteria</taxon>
        <taxon>Burkholderiales</taxon>
        <taxon>Sphaerotilaceae</taxon>
        <taxon>Piscinibacter</taxon>
    </lineage>
</organism>
<dbReference type="InterPro" id="IPR052898">
    <property type="entry name" value="ACAD10-like"/>
</dbReference>
<keyword evidence="3" id="KW-1185">Reference proteome</keyword>
<dbReference type="STRING" id="1547922.ISF6_4303"/>